<dbReference type="PANTHER" id="PTHR32114:SF2">
    <property type="entry name" value="ABC TRANSPORTER ABCH.3"/>
    <property type="match status" value="1"/>
</dbReference>
<reference evidence="4 5" key="1">
    <citation type="submission" date="2019-08" db="EMBL/GenBank/DDBJ databases">
        <title>Bradymonadales sp. TMQ4.</title>
        <authorList>
            <person name="Liang Q."/>
        </authorList>
    </citation>
    <scope>NUCLEOTIDE SEQUENCE [LARGE SCALE GENOMIC DNA]</scope>
    <source>
        <strain evidence="4 5">TMQ4</strain>
    </source>
</reference>
<dbReference type="AlphaFoldDB" id="A0A5C6X8M0"/>
<feature type="coiled-coil region" evidence="1">
    <location>
        <begin position="544"/>
        <end position="578"/>
    </location>
</feature>
<feature type="region of interest" description="Disordered" evidence="2">
    <location>
        <begin position="664"/>
        <end position="685"/>
    </location>
</feature>
<dbReference type="InterPro" id="IPR038729">
    <property type="entry name" value="Rad50/SbcC_AAA"/>
</dbReference>
<organism evidence="4 5">
    <name type="scientific">Lujinxingia vulgaris</name>
    <dbReference type="NCBI Taxonomy" id="2600176"/>
    <lineage>
        <taxon>Bacteria</taxon>
        <taxon>Deltaproteobacteria</taxon>
        <taxon>Bradymonadales</taxon>
        <taxon>Lujinxingiaceae</taxon>
        <taxon>Lujinxingia</taxon>
    </lineage>
</organism>
<keyword evidence="5" id="KW-1185">Reference proteome</keyword>
<feature type="coiled-coil region" evidence="1">
    <location>
        <begin position="316"/>
        <end position="350"/>
    </location>
</feature>
<feature type="domain" description="Rad50/SbcC-type AAA" evidence="3">
    <location>
        <begin position="5"/>
        <end position="245"/>
    </location>
</feature>
<evidence type="ECO:0000313" key="4">
    <source>
        <dbReference type="EMBL" id="TXD37688.1"/>
    </source>
</evidence>
<dbReference type="SUPFAM" id="SSF52540">
    <property type="entry name" value="P-loop containing nucleoside triphosphate hydrolases"/>
    <property type="match status" value="2"/>
</dbReference>
<keyword evidence="1" id="KW-0175">Coiled coil</keyword>
<evidence type="ECO:0000256" key="1">
    <source>
        <dbReference type="SAM" id="Coils"/>
    </source>
</evidence>
<dbReference type="EMBL" id="VOSM01000003">
    <property type="protein sequence ID" value="TXD37688.1"/>
    <property type="molecule type" value="Genomic_DNA"/>
</dbReference>
<evidence type="ECO:0000256" key="2">
    <source>
        <dbReference type="SAM" id="MobiDB-lite"/>
    </source>
</evidence>
<sequence length="1277" mass="143225">MKLHRLKIENLNSFYGTHELRFDPDLRGVPLFLIHGPTGSGKTTLLDAICLALFGCTPRLNAQKKGDEDRKNHHIMSSGTGECSAELTFSRRNGSGVREYFRATWSLRRAHGNPDGNIQNDQRKIEALSHPDDPDPRILADDNRAKYYGPAFDEVLGAMQLDDFLRTVILPQGKFAEFLHGDEKAKAGLLKQLTDVSEFKEIGEACAQRHSQAKKAVEKLTIELNAQDLLSAEERQALTEKLEEATAAETLATSARNAAREMFQWQKSVDALEHEQQVHQKRASDAAIALQEHALELDRLALSETVEPARETLRDLNTLDADIKTRQVKLAELREQRPELEEAVELHQETLLTRQKVRDAADQALKDNAEPLKAARRLDTQIASLTRDVGAERTALDTAKQNLNETKKLTTKEAQALDALNAEQKRLEADQPTAPWSDELSDAIVAMRPQVVALQSERDANNEGTHKGLTLKKSLTEQTQNAEKFKQSIKNYEKEHEDLSKEFESRQKALKEILGDKPDASEARRAWTAAISRLENHSRTFRQAAERTTELVELSARVKDAESRRDALKQTLNEAVENAQNAGALVEKKEHARKLAEEQKVLAERLFGLIDARGLLKYEEPCPVCGSTTHPYAGSDLGHEELRDGQERALELLRGIEEELEAARQASTAAASTQSRVKAETDAADTGVQELNERLQREVTSLRALVADALDAPLADAPDWSALTQDFNTRSETLQTEAQTLLKRLDALDVADKALIDAREKLNQADAKLAELRPKLERATDEVARCTEEITALREKVAEDRRKLRVRLEALSEQLHTLDRPLDTQAGDDRGTIVDALDRHITSLEEERALRAQLKARLEDLKGRRSNIEKDLATLEARHKSESENVEERAQALQARESELGELRKERQGIFEGQSADEVEKRLQKQVSASLEAYETARKNLESVQEKLKNLNQDIKSHTKELDDAATKRQTARQSLEDLLETLPVDTLEALRAALLGVEERERLMTLRDTLRQEKATAEELLKKSENALKQLQDTRPEGLDEVRDLEALEARLESCEADLRDATARVATLKERLNADDQKREDLAEGRKRLEALNRTLGHWKTIHDLIGINGGTTFENHALSFHLQNIAVYANHHLQDLAPRYALQIRRDEQGLPKLDFEILDRNRANSVRPVTTLSGGESFLLSLALAMALADLRQVHMPLETLLLDEGFGTLDQESLQVAIGVLNSLQSRSNRQIGLISHVEGLKESVEYRVRVTPEGNGRSSLRIERPDAGLVG</sequence>
<feature type="coiled-coil region" evidence="1">
    <location>
        <begin position="748"/>
        <end position="814"/>
    </location>
</feature>
<feature type="coiled-coil region" evidence="1">
    <location>
        <begin position="475"/>
        <end position="509"/>
    </location>
</feature>
<protein>
    <submittedName>
        <fullName evidence="4">AAA family ATPase</fullName>
    </submittedName>
</protein>
<feature type="coiled-coil region" evidence="1">
    <location>
        <begin position="844"/>
        <end position="896"/>
    </location>
</feature>
<dbReference type="GO" id="GO:0006302">
    <property type="term" value="P:double-strand break repair"/>
    <property type="evidence" value="ECO:0007669"/>
    <property type="project" value="InterPro"/>
</dbReference>
<gene>
    <name evidence="4" type="ORF">FRC98_08340</name>
</gene>
<dbReference type="Proteomes" id="UP000321412">
    <property type="component" value="Unassembled WGS sequence"/>
</dbReference>
<dbReference type="GO" id="GO:0016887">
    <property type="term" value="F:ATP hydrolysis activity"/>
    <property type="evidence" value="ECO:0007669"/>
    <property type="project" value="InterPro"/>
</dbReference>
<proteinExistence type="predicted"/>
<dbReference type="RefSeq" id="WP_146980841.1">
    <property type="nucleotide sequence ID" value="NZ_VOSM01000003.1"/>
</dbReference>
<feature type="compositionally biased region" description="Low complexity" evidence="2">
    <location>
        <begin position="664"/>
        <end position="676"/>
    </location>
</feature>
<name>A0A5C6X8M0_9DELT</name>
<evidence type="ECO:0000259" key="3">
    <source>
        <dbReference type="Pfam" id="PF13476"/>
    </source>
</evidence>
<dbReference type="Pfam" id="PF13558">
    <property type="entry name" value="SbcC_Walker_B"/>
    <property type="match status" value="1"/>
</dbReference>
<dbReference type="InterPro" id="IPR027417">
    <property type="entry name" value="P-loop_NTPase"/>
</dbReference>
<comment type="caution">
    <text evidence="4">The sequence shown here is derived from an EMBL/GenBank/DDBJ whole genome shotgun (WGS) entry which is preliminary data.</text>
</comment>
<dbReference type="OrthoDB" id="9795626at2"/>
<dbReference type="Pfam" id="PF13476">
    <property type="entry name" value="AAA_23"/>
    <property type="match status" value="1"/>
</dbReference>
<accession>A0A5C6X8M0</accession>
<dbReference type="Gene3D" id="3.40.50.300">
    <property type="entry name" value="P-loop containing nucleotide triphosphate hydrolases"/>
    <property type="match status" value="2"/>
</dbReference>
<evidence type="ECO:0000313" key="5">
    <source>
        <dbReference type="Proteomes" id="UP000321412"/>
    </source>
</evidence>
<dbReference type="PANTHER" id="PTHR32114">
    <property type="entry name" value="ABC TRANSPORTER ABCH.3"/>
    <property type="match status" value="1"/>
</dbReference>
<feature type="coiled-coil region" evidence="1">
    <location>
        <begin position="927"/>
        <end position="1080"/>
    </location>
</feature>